<protein>
    <submittedName>
        <fullName evidence="2">Uncharacterized protein</fullName>
    </submittedName>
</protein>
<dbReference type="Proteomes" id="UP001161757">
    <property type="component" value="Unassembled WGS sequence"/>
</dbReference>
<feature type="compositionally biased region" description="Pro residues" evidence="1">
    <location>
        <begin position="123"/>
        <end position="133"/>
    </location>
</feature>
<feature type="region of interest" description="Disordered" evidence="1">
    <location>
        <begin position="1"/>
        <end position="478"/>
    </location>
</feature>
<comment type="caution">
    <text evidence="2">The sequence shown here is derived from an EMBL/GenBank/DDBJ whole genome shotgun (WGS) entry which is preliminary data.</text>
</comment>
<feature type="compositionally biased region" description="Polar residues" evidence="1">
    <location>
        <begin position="143"/>
        <end position="200"/>
    </location>
</feature>
<accession>A0AAN6EYB1</accession>
<feature type="compositionally biased region" description="Polar residues" evidence="1">
    <location>
        <begin position="622"/>
        <end position="631"/>
    </location>
</feature>
<gene>
    <name evidence="2" type="ORF">HRR80_004077</name>
</gene>
<name>A0AAN6EYB1_EXODE</name>
<feature type="compositionally biased region" description="Polar residues" evidence="1">
    <location>
        <begin position="844"/>
        <end position="853"/>
    </location>
</feature>
<organism evidence="2 3">
    <name type="scientific">Exophiala dermatitidis</name>
    <name type="common">Black yeast-like fungus</name>
    <name type="synonym">Wangiella dermatitidis</name>
    <dbReference type="NCBI Taxonomy" id="5970"/>
    <lineage>
        <taxon>Eukaryota</taxon>
        <taxon>Fungi</taxon>
        <taxon>Dikarya</taxon>
        <taxon>Ascomycota</taxon>
        <taxon>Pezizomycotina</taxon>
        <taxon>Eurotiomycetes</taxon>
        <taxon>Chaetothyriomycetidae</taxon>
        <taxon>Chaetothyriales</taxon>
        <taxon>Herpotrichiellaceae</taxon>
        <taxon>Exophiala</taxon>
    </lineage>
</organism>
<feature type="compositionally biased region" description="Basic and acidic residues" evidence="1">
    <location>
        <begin position="468"/>
        <end position="478"/>
    </location>
</feature>
<feature type="compositionally biased region" description="Basic residues" evidence="1">
    <location>
        <begin position="457"/>
        <end position="467"/>
    </location>
</feature>
<dbReference type="AlphaFoldDB" id="A0AAN6EYB1"/>
<feature type="compositionally biased region" description="Basic and acidic residues" evidence="1">
    <location>
        <begin position="365"/>
        <end position="375"/>
    </location>
</feature>
<feature type="compositionally biased region" description="Polar residues" evidence="1">
    <location>
        <begin position="803"/>
        <end position="816"/>
    </location>
</feature>
<feature type="compositionally biased region" description="Polar residues" evidence="1">
    <location>
        <begin position="25"/>
        <end position="69"/>
    </location>
</feature>
<feature type="compositionally biased region" description="Low complexity" evidence="1">
    <location>
        <begin position="70"/>
        <end position="80"/>
    </location>
</feature>
<evidence type="ECO:0000313" key="3">
    <source>
        <dbReference type="Proteomes" id="UP001161757"/>
    </source>
</evidence>
<feature type="region of interest" description="Disordered" evidence="1">
    <location>
        <begin position="777"/>
        <end position="951"/>
    </location>
</feature>
<dbReference type="EMBL" id="JAJGCB010000006">
    <property type="protein sequence ID" value="KAJ8992185.1"/>
    <property type="molecule type" value="Genomic_DNA"/>
</dbReference>
<evidence type="ECO:0000256" key="1">
    <source>
        <dbReference type="SAM" id="MobiDB-lite"/>
    </source>
</evidence>
<evidence type="ECO:0000313" key="2">
    <source>
        <dbReference type="EMBL" id="KAJ8992185.1"/>
    </source>
</evidence>
<feature type="compositionally biased region" description="Low complexity" evidence="1">
    <location>
        <begin position="817"/>
        <end position="832"/>
    </location>
</feature>
<feature type="region of interest" description="Disordered" evidence="1">
    <location>
        <begin position="614"/>
        <end position="652"/>
    </location>
</feature>
<feature type="compositionally biased region" description="Basic residues" evidence="1">
    <location>
        <begin position="84"/>
        <end position="95"/>
    </location>
</feature>
<sequence>MPSERRPRRLATSSTRSSPDRKSFDFSNSTTRTATPSPTLSTNDTRSRTDPTTSHSDSDESVGTSQPQTASSADMAASVSDRGRRTRGGRVRKLTAKAQALSDRKADSSSSPPPSDTIVVSSSPPPQLPPPTKSKPQPRRKQGSTTPSPSADTSQQASGDFQTPETSTNDLVESATSASNAEVATQDETNSSTLNSPARRTSQRERKPSAKALLTPPTARKRPASPADTQDVPARKSARISYGGAKVPSKLRYSLSSSVPEELSAEDQTPERSQNRSTGCPVHQRMGSNVQDMLEKSPKSQRARQVVENHFRDTWPWPVPTKPPTPPQMLSPPEGQSDQDVRDQGYNSQMHALSEYSGKPVSQEHQLEDDHAEIRAKRKQPTRRDTAEIPATPTGKKSKRVTLKTTPTKVDKPETAEVAQTTPSSRSKVITLKSKRLSEINNPTQQPEVDKPSPKASKVRASRRKSKLKQDAPRNDRVTVQDKPLSLASCDLSCLPPWSRLVAFAEIAKRMPDSDNDDEEIVPGSDQDWRSYTQHLCQCKKEPRLPIDDVNASELARALLPNTVFQGTQVDPIDLTEAPTAESELLAQPVNTILRATDAERLSQLFASPHNLNESENRRRYTTSATRSLRNSAEFGTPPAYGNGNPLRNSGFSENATKFLPTKRTYEERMRDDHKALADIRKRASALGIEWNFNMTFDDISSLVREAEASQTQIYYDQRNMTRENDISVGRHGHGSVIEGHPGHGIPAGYGGLYPGKATSSTPTPIANGAAVAGHDLYQHRSPPPAPPQQQQPKNGRRRPKSQFINYNYTHTNGFDNNSGGNSRGNRNGTGTPETAGKHLGGSASPNTTTISFVTEDIGATYSSSGPHTSLRRPSSPSRPKSSRFRVDPRGLLGESPGPGTIINIDEQHQHQHQQQPKKAVANGRASRRRSRGSKVAEAQKEAEVNGPEAS</sequence>
<reference evidence="2" key="1">
    <citation type="submission" date="2023-01" db="EMBL/GenBank/DDBJ databases">
        <title>Exophiala dermititidis isolated from Cystic Fibrosis Patient.</title>
        <authorList>
            <person name="Kurbessoian T."/>
            <person name="Crocker A."/>
            <person name="Murante D."/>
            <person name="Hogan D.A."/>
            <person name="Stajich J.E."/>
        </authorList>
    </citation>
    <scope>NUCLEOTIDE SEQUENCE</scope>
    <source>
        <strain evidence="2">Ex8</strain>
    </source>
</reference>
<feature type="compositionally biased region" description="Pro residues" evidence="1">
    <location>
        <begin position="317"/>
        <end position="330"/>
    </location>
</feature>
<feature type="compositionally biased region" description="Polar residues" evidence="1">
    <location>
        <begin position="418"/>
        <end position="428"/>
    </location>
</feature>
<proteinExistence type="predicted"/>